<proteinExistence type="predicted"/>
<dbReference type="PROSITE" id="PS00741">
    <property type="entry name" value="DH_1"/>
    <property type="match status" value="1"/>
</dbReference>
<gene>
    <name evidence="2" type="ORF">CU098_005223</name>
</gene>
<dbReference type="PROSITE" id="PS50010">
    <property type="entry name" value="DH_2"/>
    <property type="match status" value="1"/>
</dbReference>
<dbReference type="GO" id="GO:0005737">
    <property type="term" value="C:cytoplasm"/>
    <property type="evidence" value="ECO:0007669"/>
    <property type="project" value="TreeGrafter"/>
</dbReference>
<dbReference type="InterPro" id="IPR051492">
    <property type="entry name" value="Dynamin-Rho_GEF"/>
</dbReference>
<dbReference type="EMBL" id="PJQM01004842">
    <property type="protein sequence ID" value="RCH83146.1"/>
    <property type="molecule type" value="Genomic_DNA"/>
</dbReference>
<feature type="non-terminal residue" evidence="2">
    <location>
        <position position="540"/>
    </location>
</feature>
<dbReference type="Gene3D" id="1.20.900.10">
    <property type="entry name" value="Dbl homology (DH) domain"/>
    <property type="match status" value="1"/>
</dbReference>
<sequence length="540" mass="63563">MSNHSSTFHTLKAKIQSVESMGMLKKKKMITKNLSDLSDHLNRPHEPLLKSTPSLWSVQDQTVLLKRLSTQSIHSLASSVTTTTSSCGSSKSTRRRFFVLQELLMTEKSYLSDMQLVQEIYMDDTVFTRFELKQIFINLPDMIQLSHQLIQLLEDSDMAVGFSYNSMMKQIEQTYAEFCKKHQDAIHKIQDLTKTQTTIHAFLKQCNQTIQGQTTCWDLESLLIKPVQRVLKYPLLLKEIVQLTPKHHSDYNQLVVALHDIQQVADNINEIKRRKDLAEQLIHNKDRSNKLSRRKKISHTQDTQFDNLYQQFEARQEMARELEYSVQKWILDTRNSIQSLSRLVQDLEAVYGDSDGIGLRSMKAFRKLVSRLESYPLETHVQEKVYRQIESYLKLFKNPYHVIQKRNQALSDYDRTFHSKRTTADHKQVSFQVYTSLNATLVDELPQFLHLSSTYFQTVLDAFTQVQALFWQYQRTEWKMLTIELPFGERYSWQSIESDYQKSLVRVQKYINDIIILRMFEDQQRYDSGYEPFNKSSSMH</sequence>
<dbReference type="Gene3D" id="1.20.1270.60">
    <property type="entry name" value="Arfaptin homology (AH) domain/BAR domain"/>
    <property type="match status" value="1"/>
</dbReference>
<dbReference type="SUPFAM" id="SSF103657">
    <property type="entry name" value="BAR/IMD domain-like"/>
    <property type="match status" value="1"/>
</dbReference>
<dbReference type="SMART" id="SM00325">
    <property type="entry name" value="RhoGEF"/>
    <property type="match status" value="1"/>
</dbReference>
<dbReference type="GO" id="GO:0005085">
    <property type="term" value="F:guanyl-nucleotide exchange factor activity"/>
    <property type="evidence" value="ECO:0007669"/>
    <property type="project" value="InterPro"/>
</dbReference>
<evidence type="ECO:0000313" key="3">
    <source>
        <dbReference type="Proteomes" id="UP000253551"/>
    </source>
</evidence>
<dbReference type="AlphaFoldDB" id="A0A367IZN0"/>
<dbReference type="InterPro" id="IPR035899">
    <property type="entry name" value="DBL_dom_sf"/>
</dbReference>
<dbReference type="CDD" id="cd00160">
    <property type="entry name" value="RhoGEF"/>
    <property type="match status" value="1"/>
</dbReference>
<name>A0A367IZN0_RHIST</name>
<dbReference type="InterPro" id="IPR000219">
    <property type="entry name" value="DH_dom"/>
</dbReference>
<comment type="caution">
    <text evidence="2">The sequence shown here is derived from an EMBL/GenBank/DDBJ whole genome shotgun (WGS) entry which is preliminary data.</text>
</comment>
<dbReference type="PANTHER" id="PTHR22834:SF20">
    <property type="entry name" value="SH3 DOMAIN-CONTAINING PROTEIN"/>
    <property type="match status" value="1"/>
</dbReference>
<dbReference type="GO" id="GO:0032955">
    <property type="term" value="P:regulation of division septum assembly"/>
    <property type="evidence" value="ECO:0007669"/>
    <property type="project" value="TreeGrafter"/>
</dbReference>
<dbReference type="GO" id="GO:0031991">
    <property type="term" value="P:regulation of actomyosin contractile ring contraction"/>
    <property type="evidence" value="ECO:0007669"/>
    <property type="project" value="TreeGrafter"/>
</dbReference>
<dbReference type="STRING" id="4846.A0A367IZN0"/>
<organism evidence="2 3">
    <name type="scientific">Rhizopus stolonifer</name>
    <name type="common">Rhizopus nigricans</name>
    <dbReference type="NCBI Taxonomy" id="4846"/>
    <lineage>
        <taxon>Eukaryota</taxon>
        <taxon>Fungi</taxon>
        <taxon>Fungi incertae sedis</taxon>
        <taxon>Mucoromycota</taxon>
        <taxon>Mucoromycotina</taxon>
        <taxon>Mucoromycetes</taxon>
        <taxon>Mucorales</taxon>
        <taxon>Mucorineae</taxon>
        <taxon>Rhizopodaceae</taxon>
        <taxon>Rhizopus</taxon>
    </lineage>
</organism>
<dbReference type="GO" id="GO:0035556">
    <property type="term" value="P:intracellular signal transduction"/>
    <property type="evidence" value="ECO:0007669"/>
    <property type="project" value="InterPro"/>
</dbReference>
<dbReference type="InterPro" id="IPR001331">
    <property type="entry name" value="GDS_CDC24_CS"/>
</dbReference>
<dbReference type="SUPFAM" id="SSF48065">
    <property type="entry name" value="DBL homology domain (DH-domain)"/>
    <property type="match status" value="1"/>
</dbReference>
<keyword evidence="3" id="KW-1185">Reference proteome</keyword>
<dbReference type="OrthoDB" id="10256089at2759"/>
<reference evidence="2 3" key="1">
    <citation type="journal article" date="2018" name="G3 (Bethesda)">
        <title>Phylogenetic and Phylogenomic Definition of Rhizopus Species.</title>
        <authorList>
            <person name="Gryganskyi A.P."/>
            <person name="Golan J."/>
            <person name="Dolatabadi S."/>
            <person name="Mondo S."/>
            <person name="Robb S."/>
            <person name="Idnurm A."/>
            <person name="Muszewska A."/>
            <person name="Steczkiewicz K."/>
            <person name="Masonjones S."/>
            <person name="Liao H.L."/>
            <person name="Gajdeczka M.T."/>
            <person name="Anike F."/>
            <person name="Vuek A."/>
            <person name="Anishchenko I.M."/>
            <person name="Voigt K."/>
            <person name="de Hoog G.S."/>
            <person name="Smith M.E."/>
            <person name="Heitman J."/>
            <person name="Vilgalys R."/>
            <person name="Stajich J.E."/>
        </authorList>
    </citation>
    <scope>NUCLEOTIDE SEQUENCE [LARGE SCALE GENOMIC DNA]</scope>
    <source>
        <strain evidence="2 3">LSU 92-RS-03</strain>
    </source>
</reference>
<evidence type="ECO:0000313" key="2">
    <source>
        <dbReference type="EMBL" id="RCH83146.1"/>
    </source>
</evidence>
<dbReference type="PANTHER" id="PTHR22834">
    <property type="entry name" value="NUCLEAR FUSION PROTEIN FUS2"/>
    <property type="match status" value="1"/>
</dbReference>
<evidence type="ECO:0000259" key="1">
    <source>
        <dbReference type="PROSITE" id="PS50010"/>
    </source>
</evidence>
<feature type="domain" description="DH" evidence="1">
    <location>
        <begin position="95"/>
        <end position="271"/>
    </location>
</feature>
<accession>A0A367IZN0</accession>
<dbReference type="Proteomes" id="UP000253551">
    <property type="component" value="Unassembled WGS sequence"/>
</dbReference>
<dbReference type="InterPro" id="IPR027267">
    <property type="entry name" value="AH/BAR_dom_sf"/>
</dbReference>
<dbReference type="Pfam" id="PF00621">
    <property type="entry name" value="RhoGEF"/>
    <property type="match status" value="1"/>
</dbReference>
<protein>
    <recommendedName>
        <fullName evidence="1">DH domain-containing protein</fullName>
    </recommendedName>
</protein>